<dbReference type="Proteomes" id="UP000502416">
    <property type="component" value="Segment"/>
</dbReference>
<evidence type="ECO:0008006" key="3">
    <source>
        <dbReference type="Google" id="ProtNLM"/>
    </source>
</evidence>
<dbReference type="GeneID" id="79585650"/>
<dbReference type="RefSeq" id="YP_010738283.1">
    <property type="nucleotide sequence ID" value="NC_073025.1"/>
</dbReference>
<dbReference type="EMBL" id="MN734438">
    <property type="protein sequence ID" value="QJD54462.1"/>
    <property type="molecule type" value="Genomic_DNA"/>
</dbReference>
<accession>A0A6M3TC35</accession>
<reference evidence="1 2" key="1">
    <citation type="submission" date="2019-11" db="EMBL/GenBank/DDBJ databases">
        <authorList>
            <person name="Hylling O."/>
            <person name="Hansen L.H."/>
            <person name="Johansen A."/>
        </authorList>
    </citation>
    <scope>NUCLEOTIDE SEQUENCE [LARGE SCALE GENOMIC DNA]</scope>
</reference>
<protein>
    <recommendedName>
        <fullName evidence="3">Tail fiber protein</fullName>
    </recommendedName>
</protein>
<proteinExistence type="predicted"/>
<evidence type="ECO:0000313" key="1">
    <source>
        <dbReference type="EMBL" id="QJD54462.1"/>
    </source>
</evidence>
<sequence>MAQKRITDLDAGLALTGDELIEVSQLSDTVTITATTLSALASDNSLNDSANGFVTAGFEVGDRVNVVGFTGNVANNLFVGIVTALTAGKMTIGGTDGDVIVDDAAGESVTISKWTSRRTTAQDIANLGGAVFAGIYRVGFFFVDTPASNEPLMFHCFTDAVDFDDDFAGSVASVENNPALSFVVSVEKNGVAVGSITVSTGGVVTFVTTGAGVSFAIGDVMSITAPATADATIARCSFTFKGQM</sequence>
<evidence type="ECO:0000313" key="2">
    <source>
        <dbReference type="Proteomes" id="UP000502416"/>
    </source>
</evidence>
<dbReference type="KEGG" id="vg:79585650"/>
<name>A0A6M3TC35_9CAUD</name>
<organism evidence="1 2">
    <name type="scientific">Sphingomonas phage Lucius</name>
    <dbReference type="NCBI Taxonomy" id="2686313"/>
    <lineage>
        <taxon>Viruses</taxon>
        <taxon>Duplodnaviria</taxon>
        <taxon>Heunggongvirae</taxon>
        <taxon>Uroviricota</taxon>
        <taxon>Caudoviricetes</taxon>
        <taxon>Johnpaulvirinae</taxon>
        <taxon>Kharnvirus</taxon>
        <taxon>Kharnvirus lucius</taxon>
    </lineage>
</organism>
<keyword evidence="2" id="KW-1185">Reference proteome</keyword>